<evidence type="ECO:0000313" key="7">
    <source>
        <dbReference type="Proteomes" id="UP000554235"/>
    </source>
</evidence>
<dbReference type="GO" id="GO:0016020">
    <property type="term" value="C:membrane"/>
    <property type="evidence" value="ECO:0007669"/>
    <property type="project" value="UniProtKB-SubCell"/>
</dbReference>
<dbReference type="InterPro" id="IPR045863">
    <property type="entry name" value="CorA_TM1_TM2"/>
</dbReference>
<dbReference type="SUPFAM" id="SSF144083">
    <property type="entry name" value="Magnesium transport protein CorA, transmembrane region"/>
    <property type="match status" value="1"/>
</dbReference>
<dbReference type="AlphaFoldDB" id="A0A8H4P5G6"/>
<comment type="subcellular location">
    <subcellularLocation>
        <location evidence="1">Membrane</location>
        <topology evidence="1">Multi-pass membrane protein</topology>
    </subcellularLocation>
</comment>
<dbReference type="Pfam" id="PF01544">
    <property type="entry name" value="CorA"/>
    <property type="match status" value="1"/>
</dbReference>
<evidence type="ECO:0000256" key="1">
    <source>
        <dbReference type="ARBA" id="ARBA00004141"/>
    </source>
</evidence>
<gene>
    <name evidence="6" type="ORF">FALBO_9989</name>
</gene>
<evidence type="ECO:0000313" key="6">
    <source>
        <dbReference type="EMBL" id="KAF4463199.1"/>
    </source>
</evidence>
<keyword evidence="2 5" id="KW-0812">Transmembrane</keyword>
<dbReference type="EMBL" id="JAADYS010001408">
    <property type="protein sequence ID" value="KAF4463199.1"/>
    <property type="molecule type" value="Genomic_DNA"/>
</dbReference>
<dbReference type="OrthoDB" id="5428055at2759"/>
<sequence>MESVVPSAEYISMRSSSTIDAVEEALQQCKAEIGEAQPNATFDLGSCTEDQKWLIMKADEAVRALRADLGQSAARYNNSAATDEPWFSVRIISLKDGGEPLKRAMRIRAPGDINWLKHQLELFGYSYFSPYEKQYTNMALERVAETYGMSVRAKNYIICSTSSLLVPDDRDLHQHIKSIQARGDWHSATVPSTARPSSSPASTKVLRFPGPLPPFETKYYWMERHKIHGGRPQSTSNVAIWGDWRRDSEGGVHSNDWSCLMAFSDHDAATTYSEQLASLLSAGETQKRQEMANHWSPGCYYVYLLGLNDAKLRAMQAAEVIDGLRYQSATDPSIGAALACLMLMNHLEHHKRLLEFIRVRLDKVPEAWEIVKKPDWTRAIDKKCRSAIKGIDKVHKEANRVRSLVIEQYGISRSRSLGFLSILAAFFIPITAVSGFFGMNTTEINGSSWPTKYFGIIAGPLTIISVLLPLVALDVLDYFLRFLSSSFVLPLVCNILLLMALVIDIWFCITPIDENPTAQGTLFSCYAYACESRGTGNLESILF</sequence>
<evidence type="ECO:0000256" key="5">
    <source>
        <dbReference type="SAM" id="Phobius"/>
    </source>
</evidence>
<evidence type="ECO:0000256" key="2">
    <source>
        <dbReference type="ARBA" id="ARBA00022692"/>
    </source>
</evidence>
<keyword evidence="4 5" id="KW-0472">Membrane</keyword>
<dbReference type="Gene3D" id="1.20.58.340">
    <property type="entry name" value="Magnesium transport protein CorA, transmembrane region"/>
    <property type="match status" value="1"/>
</dbReference>
<comment type="caution">
    <text evidence="6">The sequence shown here is derived from an EMBL/GenBank/DDBJ whole genome shotgun (WGS) entry which is preliminary data.</text>
</comment>
<dbReference type="Proteomes" id="UP000554235">
    <property type="component" value="Unassembled WGS sequence"/>
</dbReference>
<evidence type="ECO:0000256" key="3">
    <source>
        <dbReference type="ARBA" id="ARBA00022989"/>
    </source>
</evidence>
<reference evidence="6 7" key="1">
    <citation type="submission" date="2020-01" db="EMBL/GenBank/DDBJ databases">
        <title>Identification and distribution of gene clusters putatively required for synthesis of sphingolipid metabolism inhibitors in phylogenetically diverse species of the filamentous fungus Fusarium.</title>
        <authorList>
            <person name="Kim H.-S."/>
            <person name="Busman M."/>
            <person name="Brown D.W."/>
            <person name="Divon H."/>
            <person name="Uhlig S."/>
            <person name="Proctor R.H."/>
        </authorList>
    </citation>
    <scope>NUCLEOTIDE SEQUENCE [LARGE SCALE GENOMIC DNA]</scope>
    <source>
        <strain evidence="6 7">NRRL 20459</strain>
    </source>
</reference>
<feature type="transmembrane region" description="Helical" evidence="5">
    <location>
        <begin position="457"/>
        <end position="480"/>
    </location>
</feature>
<keyword evidence="7" id="KW-1185">Reference proteome</keyword>
<feature type="transmembrane region" description="Helical" evidence="5">
    <location>
        <begin position="417"/>
        <end position="437"/>
    </location>
</feature>
<proteinExistence type="predicted"/>
<protein>
    <submittedName>
        <fullName evidence="6">Family metal ion transporter</fullName>
    </submittedName>
</protein>
<keyword evidence="3 5" id="KW-1133">Transmembrane helix</keyword>
<name>A0A8H4P5G6_9HYPO</name>
<feature type="transmembrane region" description="Helical" evidence="5">
    <location>
        <begin position="487"/>
        <end position="507"/>
    </location>
</feature>
<accession>A0A8H4P5G6</accession>
<organism evidence="6 7">
    <name type="scientific">Fusarium albosuccineum</name>
    <dbReference type="NCBI Taxonomy" id="1237068"/>
    <lineage>
        <taxon>Eukaryota</taxon>
        <taxon>Fungi</taxon>
        <taxon>Dikarya</taxon>
        <taxon>Ascomycota</taxon>
        <taxon>Pezizomycotina</taxon>
        <taxon>Sordariomycetes</taxon>
        <taxon>Hypocreomycetidae</taxon>
        <taxon>Hypocreales</taxon>
        <taxon>Nectriaceae</taxon>
        <taxon>Fusarium</taxon>
        <taxon>Fusarium decemcellulare species complex</taxon>
    </lineage>
</organism>
<dbReference type="InterPro" id="IPR002523">
    <property type="entry name" value="MgTranspt_CorA/ZnTranspt_ZntB"/>
</dbReference>
<dbReference type="GO" id="GO:0046873">
    <property type="term" value="F:metal ion transmembrane transporter activity"/>
    <property type="evidence" value="ECO:0007669"/>
    <property type="project" value="InterPro"/>
</dbReference>
<evidence type="ECO:0000256" key="4">
    <source>
        <dbReference type="ARBA" id="ARBA00023136"/>
    </source>
</evidence>